<sequence length="185" mass="21045">MCSSSWAAAAIFSSKSSANICSSSSSESMYGQAIGRTPAGRVDEEQREGAARRWNIERGHDGRRNIGCWVEERRSSGNRPADCWRARTSVPSPKYKHKNNGPPVKVILYMDEHCEHKVQLKAERVHFIKSWSKFVGKAQLDVDDTIVFTPTDNDFQVEVYRKETSYSSIWSCNNHHHGPYANPRR</sequence>
<keyword evidence="2" id="KW-0805">Transcription regulation</keyword>
<evidence type="ECO:0000256" key="4">
    <source>
        <dbReference type="ARBA" id="ARBA00023163"/>
    </source>
</evidence>
<evidence type="ECO:0000313" key="6">
    <source>
        <dbReference type="EMBL" id="KAK1620156.1"/>
    </source>
</evidence>
<dbReference type="SUPFAM" id="SSF101936">
    <property type="entry name" value="DNA-binding pseudobarrel domain"/>
    <property type="match status" value="1"/>
</dbReference>
<evidence type="ECO:0000313" key="7">
    <source>
        <dbReference type="Proteomes" id="UP001231189"/>
    </source>
</evidence>
<dbReference type="Gene3D" id="2.40.330.10">
    <property type="entry name" value="DNA-binding pseudobarrel domain"/>
    <property type="match status" value="1"/>
</dbReference>
<dbReference type="AlphaFoldDB" id="A0AAD8RG80"/>
<keyword evidence="5" id="KW-0539">Nucleus</keyword>
<evidence type="ECO:0000256" key="1">
    <source>
        <dbReference type="ARBA" id="ARBA00004123"/>
    </source>
</evidence>
<accession>A0AAD8RG80</accession>
<dbReference type="GO" id="GO:0003677">
    <property type="term" value="F:DNA binding"/>
    <property type="evidence" value="ECO:0007669"/>
    <property type="project" value="UniProtKB-KW"/>
</dbReference>
<gene>
    <name evidence="6" type="ORF">QYE76_025673</name>
</gene>
<dbReference type="Proteomes" id="UP001231189">
    <property type="component" value="Unassembled WGS sequence"/>
</dbReference>
<protein>
    <recommendedName>
        <fullName evidence="8">TF-B3 domain-containing protein</fullName>
    </recommendedName>
</protein>
<dbReference type="InterPro" id="IPR015300">
    <property type="entry name" value="DNA-bd_pseudobarrel_sf"/>
</dbReference>
<comment type="subcellular location">
    <subcellularLocation>
        <location evidence="1">Nucleus</location>
    </subcellularLocation>
</comment>
<name>A0AAD8RG80_LOLMU</name>
<keyword evidence="3" id="KW-0238">DNA-binding</keyword>
<evidence type="ECO:0000256" key="5">
    <source>
        <dbReference type="ARBA" id="ARBA00023242"/>
    </source>
</evidence>
<evidence type="ECO:0008006" key="8">
    <source>
        <dbReference type="Google" id="ProtNLM"/>
    </source>
</evidence>
<organism evidence="6 7">
    <name type="scientific">Lolium multiflorum</name>
    <name type="common">Italian ryegrass</name>
    <name type="synonym">Lolium perenne subsp. multiflorum</name>
    <dbReference type="NCBI Taxonomy" id="4521"/>
    <lineage>
        <taxon>Eukaryota</taxon>
        <taxon>Viridiplantae</taxon>
        <taxon>Streptophyta</taxon>
        <taxon>Embryophyta</taxon>
        <taxon>Tracheophyta</taxon>
        <taxon>Spermatophyta</taxon>
        <taxon>Magnoliopsida</taxon>
        <taxon>Liliopsida</taxon>
        <taxon>Poales</taxon>
        <taxon>Poaceae</taxon>
        <taxon>BOP clade</taxon>
        <taxon>Pooideae</taxon>
        <taxon>Poodae</taxon>
        <taxon>Poeae</taxon>
        <taxon>Poeae Chloroplast Group 2 (Poeae type)</taxon>
        <taxon>Loliodinae</taxon>
        <taxon>Loliinae</taxon>
        <taxon>Lolium</taxon>
    </lineage>
</organism>
<reference evidence="6" key="1">
    <citation type="submission" date="2023-07" db="EMBL/GenBank/DDBJ databases">
        <title>A chromosome-level genome assembly of Lolium multiflorum.</title>
        <authorList>
            <person name="Chen Y."/>
            <person name="Copetti D."/>
            <person name="Kolliker R."/>
            <person name="Studer B."/>
        </authorList>
    </citation>
    <scope>NUCLEOTIDE SEQUENCE</scope>
    <source>
        <strain evidence="6">02402/16</strain>
        <tissue evidence="6">Leaf</tissue>
    </source>
</reference>
<evidence type="ECO:0000256" key="3">
    <source>
        <dbReference type="ARBA" id="ARBA00023125"/>
    </source>
</evidence>
<proteinExistence type="predicted"/>
<keyword evidence="7" id="KW-1185">Reference proteome</keyword>
<dbReference type="EMBL" id="JAUUTY010000006">
    <property type="protein sequence ID" value="KAK1620156.1"/>
    <property type="molecule type" value="Genomic_DNA"/>
</dbReference>
<comment type="caution">
    <text evidence="6">The sequence shown here is derived from an EMBL/GenBank/DDBJ whole genome shotgun (WGS) entry which is preliminary data.</text>
</comment>
<dbReference type="GO" id="GO:0005634">
    <property type="term" value="C:nucleus"/>
    <property type="evidence" value="ECO:0007669"/>
    <property type="project" value="UniProtKB-SubCell"/>
</dbReference>
<keyword evidence="4" id="KW-0804">Transcription</keyword>
<evidence type="ECO:0000256" key="2">
    <source>
        <dbReference type="ARBA" id="ARBA00023015"/>
    </source>
</evidence>